<name>A0A810PZ05_9FIRM</name>
<dbReference type="EMBL" id="AP023418">
    <property type="protein sequence ID" value="BCK81329.1"/>
    <property type="molecule type" value="Genomic_DNA"/>
</dbReference>
<dbReference type="RefSeq" id="WP_213542080.1">
    <property type="nucleotide sequence ID" value="NZ_AP023418.1"/>
</dbReference>
<keyword evidence="2" id="KW-1185">Reference proteome</keyword>
<proteinExistence type="predicted"/>
<gene>
    <name evidence="1" type="ORF">MM50RIKEN_10920</name>
</gene>
<dbReference type="KEGG" id="vcop:MM50RIKEN_10920"/>
<evidence type="ECO:0000313" key="2">
    <source>
        <dbReference type="Proteomes" id="UP000681035"/>
    </source>
</evidence>
<dbReference type="AlphaFoldDB" id="A0A810PZ05"/>
<protein>
    <submittedName>
        <fullName evidence="1">Uncharacterized protein</fullName>
    </submittedName>
</protein>
<accession>A0A810PZ05</accession>
<reference evidence="1" key="1">
    <citation type="submission" date="2020-09" db="EMBL/GenBank/DDBJ databases">
        <title>New species isolated from human feces.</title>
        <authorList>
            <person name="Kitahara M."/>
            <person name="Shigeno Y."/>
            <person name="Shime M."/>
            <person name="Matsumoto Y."/>
            <person name="Nakamura S."/>
            <person name="Motooka D."/>
            <person name="Fukuoka S."/>
            <person name="Nishikawa H."/>
            <person name="Benno Y."/>
        </authorList>
    </citation>
    <scope>NUCLEOTIDE SEQUENCE</scope>
    <source>
        <strain evidence="1">MM50</strain>
    </source>
</reference>
<organism evidence="1 2">
    <name type="scientific">Vescimonas coprocola</name>
    <dbReference type="NCBI Taxonomy" id="2714355"/>
    <lineage>
        <taxon>Bacteria</taxon>
        <taxon>Bacillati</taxon>
        <taxon>Bacillota</taxon>
        <taxon>Clostridia</taxon>
        <taxon>Eubacteriales</taxon>
        <taxon>Oscillospiraceae</taxon>
        <taxon>Vescimonas</taxon>
    </lineage>
</organism>
<sequence>MSNEKKKWSILDGIELSDPEEMEELEALGALIDGPSYTLDGKEVTSNGSSE</sequence>
<dbReference type="Proteomes" id="UP000681035">
    <property type="component" value="Chromosome"/>
</dbReference>
<evidence type="ECO:0000313" key="1">
    <source>
        <dbReference type="EMBL" id="BCK81329.1"/>
    </source>
</evidence>